<proteinExistence type="predicted"/>
<keyword evidence="2" id="KW-1185">Reference proteome</keyword>
<reference evidence="1" key="1">
    <citation type="submission" date="2020-06" db="EMBL/GenBank/DDBJ databases">
        <title>WGS assembly of Ceratodon purpureus strain R40.</title>
        <authorList>
            <person name="Carey S.B."/>
            <person name="Jenkins J."/>
            <person name="Shu S."/>
            <person name="Lovell J.T."/>
            <person name="Sreedasyam A."/>
            <person name="Maumus F."/>
            <person name="Tiley G.P."/>
            <person name="Fernandez-Pozo N."/>
            <person name="Barry K."/>
            <person name="Chen C."/>
            <person name="Wang M."/>
            <person name="Lipzen A."/>
            <person name="Daum C."/>
            <person name="Saski C.A."/>
            <person name="Payton A.C."/>
            <person name="Mcbreen J.C."/>
            <person name="Conrad R.E."/>
            <person name="Kollar L.M."/>
            <person name="Olsson S."/>
            <person name="Huttunen S."/>
            <person name="Landis J.B."/>
            <person name="Wickett N.J."/>
            <person name="Johnson M.G."/>
            <person name="Rensing S.A."/>
            <person name="Grimwood J."/>
            <person name="Schmutz J."/>
            <person name="Mcdaniel S.F."/>
        </authorList>
    </citation>
    <scope>NUCLEOTIDE SEQUENCE</scope>
    <source>
        <strain evidence="1">R40</strain>
    </source>
</reference>
<accession>A0A8T0HWE4</accession>
<organism evidence="1 2">
    <name type="scientific">Ceratodon purpureus</name>
    <name type="common">Fire moss</name>
    <name type="synonym">Dicranum purpureum</name>
    <dbReference type="NCBI Taxonomy" id="3225"/>
    <lineage>
        <taxon>Eukaryota</taxon>
        <taxon>Viridiplantae</taxon>
        <taxon>Streptophyta</taxon>
        <taxon>Embryophyta</taxon>
        <taxon>Bryophyta</taxon>
        <taxon>Bryophytina</taxon>
        <taxon>Bryopsida</taxon>
        <taxon>Dicranidae</taxon>
        <taxon>Pseudoditrichales</taxon>
        <taxon>Ditrichaceae</taxon>
        <taxon>Ceratodon</taxon>
    </lineage>
</organism>
<sequence length="102" mass="10822">MVTVLCASTCSLHSSNKNLTAPLLQCLSCTTTGACPCKTNPCLLRSTSPHMFGLSTNRTPIYLNSVKPILLHPAIETCVLLSAGLSAHNQTLLPINKMDIGI</sequence>
<protein>
    <submittedName>
        <fullName evidence="1">Uncharacterized protein</fullName>
    </submittedName>
</protein>
<dbReference type="Proteomes" id="UP000822688">
    <property type="component" value="Chromosome V"/>
</dbReference>
<evidence type="ECO:0000313" key="1">
    <source>
        <dbReference type="EMBL" id="KAG0575107.1"/>
    </source>
</evidence>
<dbReference type="AlphaFoldDB" id="A0A8T0HWE4"/>
<comment type="caution">
    <text evidence="1">The sequence shown here is derived from an EMBL/GenBank/DDBJ whole genome shotgun (WGS) entry which is preliminary data.</text>
</comment>
<gene>
    <name evidence="1" type="ORF">KC19_VG319000</name>
</gene>
<evidence type="ECO:0000313" key="2">
    <source>
        <dbReference type="Proteomes" id="UP000822688"/>
    </source>
</evidence>
<name>A0A8T0HWE4_CERPU</name>
<dbReference type="EMBL" id="CM026426">
    <property type="protein sequence ID" value="KAG0575107.1"/>
    <property type="molecule type" value="Genomic_DNA"/>
</dbReference>